<dbReference type="GO" id="GO:0000209">
    <property type="term" value="P:protein polyubiquitination"/>
    <property type="evidence" value="ECO:0007669"/>
    <property type="project" value="TreeGrafter"/>
</dbReference>
<gene>
    <name evidence="4" type="ORF">RHS03_09132</name>
</gene>
<dbReference type="OrthoDB" id="407558at2759"/>
<dbReference type="Proteomes" id="UP000602905">
    <property type="component" value="Unassembled WGS sequence"/>
</dbReference>
<comment type="catalytic activity">
    <reaction evidence="1">
        <text>[protein]-peptidylproline (omega=180) = [protein]-peptidylproline (omega=0)</text>
        <dbReference type="Rhea" id="RHEA:16237"/>
        <dbReference type="Rhea" id="RHEA-COMP:10747"/>
        <dbReference type="Rhea" id="RHEA-COMP:10748"/>
        <dbReference type="ChEBI" id="CHEBI:83833"/>
        <dbReference type="ChEBI" id="CHEBI:83834"/>
        <dbReference type="EC" id="5.2.1.8"/>
    </reaction>
</comment>
<evidence type="ECO:0000313" key="4">
    <source>
        <dbReference type="EMBL" id="KAF8689327.1"/>
    </source>
</evidence>
<evidence type="ECO:0000256" key="2">
    <source>
        <dbReference type="SAM" id="MobiDB-lite"/>
    </source>
</evidence>
<evidence type="ECO:0000256" key="1">
    <source>
        <dbReference type="ARBA" id="ARBA00000971"/>
    </source>
</evidence>
<feature type="region of interest" description="Disordered" evidence="2">
    <location>
        <begin position="516"/>
        <end position="538"/>
    </location>
</feature>
<evidence type="ECO:0000313" key="5">
    <source>
        <dbReference type="Proteomes" id="UP000602905"/>
    </source>
</evidence>
<dbReference type="PANTHER" id="PTHR45625:SF1">
    <property type="entry name" value="RING-TYPE E3 UBIQUITIN-PROTEIN LIGASE PPIL2"/>
    <property type="match status" value="1"/>
</dbReference>
<comment type="caution">
    <text evidence="4">The sequence shown here is derived from an EMBL/GenBank/DDBJ whole genome shotgun (WGS) entry which is preliminary data.</text>
</comment>
<dbReference type="Gene3D" id="2.40.100.10">
    <property type="entry name" value="Cyclophilin-like"/>
    <property type="match status" value="1"/>
</dbReference>
<proteinExistence type="predicted"/>
<dbReference type="PROSITE" id="PS50072">
    <property type="entry name" value="CSA_PPIASE_2"/>
    <property type="match status" value="1"/>
</dbReference>
<feature type="compositionally biased region" description="Basic and acidic residues" evidence="2">
    <location>
        <begin position="169"/>
        <end position="185"/>
    </location>
</feature>
<evidence type="ECO:0000259" key="3">
    <source>
        <dbReference type="PROSITE" id="PS50072"/>
    </source>
</evidence>
<feature type="region of interest" description="Disordered" evidence="2">
    <location>
        <begin position="43"/>
        <end position="75"/>
    </location>
</feature>
<dbReference type="InterPro" id="IPR029000">
    <property type="entry name" value="Cyclophilin-like_dom_sf"/>
</dbReference>
<feature type="compositionally biased region" description="Basic and acidic residues" evidence="2">
    <location>
        <begin position="60"/>
        <end position="72"/>
    </location>
</feature>
<dbReference type="EMBL" id="JACYCD010000690">
    <property type="protein sequence ID" value="KAF8689327.1"/>
    <property type="molecule type" value="Genomic_DNA"/>
</dbReference>
<dbReference type="PANTHER" id="PTHR45625">
    <property type="entry name" value="PEPTIDYL-PROLYL CIS-TRANS ISOMERASE-RELATED"/>
    <property type="match status" value="1"/>
</dbReference>
<dbReference type="SUPFAM" id="SSF50891">
    <property type="entry name" value="Cyclophilin-like"/>
    <property type="match status" value="1"/>
</dbReference>
<sequence length="538" mass="58862">MEAPGDNHTTVYITRPWATVQMTKNKKAPTQALELRSTVVLSPSNHSNSPYAHAMQTEQAPEHNNTHPHTNEPLKPSDLIKLHYGKNSSGALIDPITMKPLSEHSHIVAVATTGNVFLADSVSKFAGGRDLVADVAFKKEDVITLQDPHRITTLSIAAPVINTLTTTEDAKDKETAKPDAAKSSKSEVATKPAKDLKEKPQVPAVLNLKAKERAYNVSPFASGYTGASLTSTSLDPMTRSDAAMFDEEELMFDDISKERSQKAQKKNLASRRAYVRMVTNLGGSLNLELFCEKACMLVSLYGHRLMDGIQAPKTCYNFIMLAKSGKYDNCPFHRLIPGFMIQGGDPTGTGTGGQSYWGTPFRDEFDMPKAEKHDSRGVLSMANKGLNSNGSQFFITFKPTPHLDGKHTVFGKLVGGEDVLDAMESVPRAPGTEKPATDIRITEVIIYQDPFEEYKARLARKLEHQSQSGDANKKRRAETLEESMTWFGQKVGEEQKGGVGQGGVGKYLKLEAPVSVAKGGGDEGKKKRKTGFGNFDNW</sequence>
<protein>
    <submittedName>
        <fullName evidence="4">Cyclophilin type peptidyl-prolyl cis-trans isomerase/CLD</fullName>
    </submittedName>
</protein>
<feature type="compositionally biased region" description="Polar residues" evidence="2">
    <location>
        <begin position="43"/>
        <end position="59"/>
    </location>
</feature>
<feature type="region of interest" description="Disordered" evidence="2">
    <location>
        <begin position="169"/>
        <end position="197"/>
    </location>
</feature>
<dbReference type="InterPro" id="IPR002130">
    <property type="entry name" value="Cyclophilin-type_PPIase_dom"/>
</dbReference>
<name>A0A8H7HK36_9AGAM</name>
<reference evidence="4" key="1">
    <citation type="submission" date="2020-09" db="EMBL/GenBank/DDBJ databases">
        <title>Comparative genome analyses of four rice-infecting Rhizoctonia solani isolates reveal extensive enrichment of homogalacturonan modification genes.</title>
        <authorList>
            <person name="Lee D.-Y."/>
            <person name="Jeon J."/>
            <person name="Kim K.-T."/>
            <person name="Cheong K."/>
            <person name="Song H."/>
            <person name="Choi G."/>
            <person name="Ko J."/>
            <person name="Opiyo S.O."/>
            <person name="Zuo S."/>
            <person name="Madhav S."/>
            <person name="Lee Y.-H."/>
            <person name="Wang G.-L."/>
        </authorList>
    </citation>
    <scope>NUCLEOTIDE SEQUENCE</scope>
    <source>
        <strain evidence="4">AG1-IA WGL</strain>
    </source>
</reference>
<feature type="non-terminal residue" evidence="4">
    <location>
        <position position="538"/>
    </location>
</feature>
<dbReference type="AlphaFoldDB" id="A0A8H7HK36"/>
<dbReference type="GO" id="GO:0061630">
    <property type="term" value="F:ubiquitin protein ligase activity"/>
    <property type="evidence" value="ECO:0007669"/>
    <property type="project" value="TreeGrafter"/>
</dbReference>
<dbReference type="InterPro" id="IPR044666">
    <property type="entry name" value="Cyclophilin_A-like"/>
</dbReference>
<keyword evidence="4" id="KW-0413">Isomerase</keyword>
<dbReference type="Pfam" id="PF00160">
    <property type="entry name" value="Pro_isomerase"/>
    <property type="match status" value="1"/>
</dbReference>
<dbReference type="GO" id="GO:0006457">
    <property type="term" value="P:protein folding"/>
    <property type="evidence" value="ECO:0007669"/>
    <property type="project" value="InterPro"/>
</dbReference>
<organism evidence="4 5">
    <name type="scientific">Rhizoctonia solani</name>
    <dbReference type="NCBI Taxonomy" id="456999"/>
    <lineage>
        <taxon>Eukaryota</taxon>
        <taxon>Fungi</taxon>
        <taxon>Dikarya</taxon>
        <taxon>Basidiomycota</taxon>
        <taxon>Agaricomycotina</taxon>
        <taxon>Agaricomycetes</taxon>
        <taxon>Cantharellales</taxon>
        <taxon>Ceratobasidiaceae</taxon>
        <taxon>Rhizoctonia</taxon>
    </lineage>
</organism>
<dbReference type="PROSITE" id="PS00170">
    <property type="entry name" value="CSA_PPIASE_1"/>
    <property type="match status" value="1"/>
</dbReference>
<dbReference type="GO" id="GO:0071013">
    <property type="term" value="C:catalytic step 2 spliceosome"/>
    <property type="evidence" value="ECO:0007669"/>
    <property type="project" value="TreeGrafter"/>
</dbReference>
<dbReference type="InterPro" id="IPR020892">
    <property type="entry name" value="Cyclophilin-type_PPIase_CS"/>
</dbReference>
<dbReference type="GO" id="GO:0003755">
    <property type="term" value="F:peptidyl-prolyl cis-trans isomerase activity"/>
    <property type="evidence" value="ECO:0007669"/>
    <property type="project" value="UniProtKB-EC"/>
</dbReference>
<accession>A0A8H7HK36</accession>
<feature type="domain" description="PPIase cyclophilin-type" evidence="3">
    <location>
        <begin position="283"/>
        <end position="446"/>
    </location>
</feature>
<dbReference type="PRINTS" id="PR00153">
    <property type="entry name" value="CSAPPISMRASE"/>
</dbReference>